<dbReference type="InterPro" id="IPR012599">
    <property type="entry name" value="Propeptide_C1A"/>
</dbReference>
<keyword evidence="8" id="KW-0812">Transmembrane</keyword>
<keyword evidence="12" id="KW-1185">Reference proteome</keyword>
<gene>
    <name evidence="11" type="ORF">Zmor_024222</name>
</gene>
<reference evidence="11" key="1">
    <citation type="journal article" date="2023" name="G3 (Bethesda)">
        <title>Whole genome assemblies of Zophobas morio and Tenebrio molitor.</title>
        <authorList>
            <person name="Kaur S."/>
            <person name="Stinson S.A."/>
            <person name="diCenzo G.C."/>
        </authorList>
    </citation>
    <scope>NUCLEOTIDE SEQUENCE</scope>
    <source>
        <strain evidence="11">QUZm001</strain>
    </source>
</reference>
<feature type="transmembrane region" description="Helical" evidence="8">
    <location>
        <begin position="440"/>
        <end position="461"/>
    </location>
</feature>
<dbReference type="InterPro" id="IPR025660">
    <property type="entry name" value="Pept_his_AS"/>
</dbReference>
<dbReference type="Gene3D" id="3.90.70.10">
    <property type="entry name" value="Cysteine proteinases"/>
    <property type="match status" value="2"/>
</dbReference>
<keyword evidence="6" id="KW-1015">Disulfide bond</keyword>
<dbReference type="Proteomes" id="UP001168821">
    <property type="component" value="Unassembled WGS sequence"/>
</dbReference>
<dbReference type="PROSITE" id="PS00139">
    <property type="entry name" value="THIOL_PROTEASE_CYS"/>
    <property type="match status" value="1"/>
</dbReference>
<feature type="signal peptide" evidence="9">
    <location>
        <begin position="1"/>
        <end position="20"/>
    </location>
</feature>
<keyword evidence="8" id="KW-0472">Membrane</keyword>
<dbReference type="Pfam" id="PF00112">
    <property type="entry name" value="Peptidase_C1"/>
    <property type="match status" value="2"/>
</dbReference>
<sequence length="462" mass="51067">MHQLTFVVTAILILRSDGTALRETPNRCREMINFVNKNRTCWRAGENFPENITMESLQRLNGALFIKPQFRPKVKYYDISRKDIPEFFDASEEWSECNDVIATIRHQGQCGACWAFASTEVMADRLCIATGGKTKFQFSPQDLLECCSQCVPQGHDKCFGGYVASAYKFWFNNGIVSGGDHNDSKYTETRLVALDLCGDLHAARVASSIRSDGRSGASSLSVGGSAGVTLKPETRISAIKQNKKNNNTSGTVVLPGRRLPSGRAPPGLGSGDLETWKSCGGGNDACMRKKQVTVGCKRFSTEAYEDAVGPTSCQQKCHSEYGNSYDNDKKFGSNVYQIDTHEPQIQNEIMTNGPVTAILEVYEDFYNYKSGVYRYTAGKSMGNHAVKIVGWGTEAGIPYWLVANSWGAEWGDLNGFFKILRGQNHCEIEQHITAGKSSSAVYRSIPGLVIFIIILKFTLLYN</sequence>
<accession>A0AA38HYJ9</accession>
<dbReference type="InterPro" id="IPR000169">
    <property type="entry name" value="Pept_cys_AS"/>
</dbReference>
<feature type="chain" id="PRO_5041336378" description="Peptidase C1A papain C-terminal domain-containing protein" evidence="9">
    <location>
        <begin position="21"/>
        <end position="462"/>
    </location>
</feature>
<comment type="similarity">
    <text evidence="1">Belongs to the peptidase C1 family.</text>
</comment>
<evidence type="ECO:0000256" key="6">
    <source>
        <dbReference type="ARBA" id="ARBA00023157"/>
    </source>
</evidence>
<dbReference type="GO" id="GO:0006508">
    <property type="term" value="P:proteolysis"/>
    <property type="evidence" value="ECO:0007669"/>
    <property type="project" value="UniProtKB-KW"/>
</dbReference>
<keyword evidence="8" id="KW-1133">Transmembrane helix</keyword>
<dbReference type="GO" id="GO:0004197">
    <property type="term" value="F:cysteine-type endopeptidase activity"/>
    <property type="evidence" value="ECO:0007669"/>
    <property type="project" value="InterPro"/>
</dbReference>
<name>A0AA38HYJ9_9CUCU</name>
<evidence type="ECO:0000256" key="9">
    <source>
        <dbReference type="SAM" id="SignalP"/>
    </source>
</evidence>
<organism evidence="11 12">
    <name type="scientific">Zophobas morio</name>
    <dbReference type="NCBI Taxonomy" id="2755281"/>
    <lineage>
        <taxon>Eukaryota</taxon>
        <taxon>Metazoa</taxon>
        <taxon>Ecdysozoa</taxon>
        <taxon>Arthropoda</taxon>
        <taxon>Hexapoda</taxon>
        <taxon>Insecta</taxon>
        <taxon>Pterygota</taxon>
        <taxon>Neoptera</taxon>
        <taxon>Endopterygota</taxon>
        <taxon>Coleoptera</taxon>
        <taxon>Polyphaga</taxon>
        <taxon>Cucujiformia</taxon>
        <taxon>Tenebrionidae</taxon>
        <taxon>Zophobas</taxon>
    </lineage>
</organism>
<dbReference type="PANTHER" id="PTHR12411">
    <property type="entry name" value="CYSTEINE PROTEASE FAMILY C1-RELATED"/>
    <property type="match status" value="1"/>
</dbReference>
<evidence type="ECO:0000256" key="5">
    <source>
        <dbReference type="ARBA" id="ARBA00022807"/>
    </source>
</evidence>
<evidence type="ECO:0000313" key="12">
    <source>
        <dbReference type="Proteomes" id="UP001168821"/>
    </source>
</evidence>
<evidence type="ECO:0000256" key="1">
    <source>
        <dbReference type="ARBA" id="ARBA00008455"/>
    </source>
</evidence>
<keyword evidence="5" id="KW-0788">Thiol protease</keyword>
<dbReference type="PRINTS" id="PR00705">
    <property type="entry name" value="PAPAIN"/>
</dbReference>
<dbReference type="SMART" id="SM00645">
    <property type="entry name" value="Pept_C1"/>
    <property type="match status" value="1"/>
</dbReference>
<evidence type="ECO:0000256" key="3">
    <source>
        <dbReference type="ARBA" id="ARBA00022729"/>
    </source>
</evidence>
<dbReference type="SUPFAM" id="SSF54001">
    <property type="entry name" value="Cysteine proteinases"/>
    <property type="match status" value="1"/>
</dbReference>
<dbReference type="InterPro" id="IPR013128">
    <property type="entry name" value="Peptidase_C1A"/>
</dbReference>
<dbReference type="CDD" id="cd02620">
    <property type="entry name" value="Peptidase_C1A_CathepsinB"/>
    <property type="match status" value="1"/>
</dbReference>
<feature type="region of interest" description="Disordered" evidence="7">
    <location>
        <begin position="240"/>
        <end position="270"/>
    </location>
</feature>
<dbReference type="EMBL" id="JALNTZ010000007">
    <property type="protein sequence ID" value="KAJ3646645.1"/>
    <property type="molecule type" value="Genomic_DNA"/>
</dbReference>
<keyword evidence="2" id="KW-0645">Protease</keyword>
<dbReference type="InterPro" id="IPR038765">
    <property type="entry name" value="Papain-like_cys_pep_sf"/>
</dbReference>
<evidence type="ECO:0000313" key="11">
    <source>
        <dbReference type="EMBL" id="KAJ3646645.1"/>
    </source>
</evidence>
<evidence type="ECO:0000256" key="7">
    <source>
        <dbReference type="SAM" id="MobiDB-lite"/>
    </source>
</evidence>
<evidence type="ECO:0000256" key="8">
    <source>
        <dbReference type="SAM" id="Phobius"/>
    </source>
</evidence>
<protein>
    <recommendedName>
        <fullName evidence="10">Peptidase C1A papain C-terminal domain-containing protein</fullName>
    </recommendedName>
</protein>
<dbReference type="AlphaFoldDB" id="A0AA38HYJ9"/>
<proteinExistence type="inferred from homology"/>
<feature type="domain" description="Peptidase C1A papain C-terminal" evidence="10">
    <location>
        <begin position="84"/>
        <end position="436"/>
    </location>
</feature>
<dbReference type="InterPro" id="IPR000668">
    <property type="entry name" value="Peptidase_C1A_C"/>
</dbReference>
<dbReference type="PROSITE" id="PS00639">
    <property type="entry name" value="THIOL_PROTEASE_HIS"/>
    <property type="match status" value="1"/>
</dbReference>
<evidence type="ECO:0000256" key="2">
    <source>
        <dbReference type="ARBA" id="ARBA00022670"/>
    </source>
</evidence>
<comment type="caution">
    <text evidence="11">The sequence shown here is derived from an EMBL/GenBank/DDBJ whole genome shotgun (WGS) entry which is preliminary data.</text>
</comment>
<dbReference type="Pfam" id="PF08127">
    <property type="entry name" value="Propeptide_C1"/>
    <property type="match status" value="1"/>
</dbReference>
<evidence type="ECO:0000256" key="4">
    <source>
        <dbReference type="ARBA" id="ARBA00022801"/>
    </source>
</evidence>
<keyword evidence="3 9" id="KW-0732">Signal</keyword>
<keyword evidence="4" id="KW-0378">Hydrolase</keyword>
<evidence type="ECO:0000259" key="10">
    <source>
        <dbReference type="SMART" id="SM00645"/>
    </source>
</evidence>